<sequence>MNSTNTYTYLVFVDYKQAYDSINREELWNTLIHFGIPKKYVNMVKLCNNKTECKVKFLGELSSAFEVKLDLRQGDALSPTLFNLGFERVIREINHSHLVDVVNKEVILAYADDIVILGNTRQDITQTMSNLVTTSKSNGTLY</sequence>
<dbReference type="SUPFAM" id="SSF56672">
    <property type="entry name" value="DNA/RNA polymerases"/>
    <property type="match status" value="1"/>
</dbReference>
<dbReference type="PROSITE" id="PS50878">
    <property type="entry name" value="RT_POL"/>
    <property type="match status" value="1"/>
</dbReference>
<dbReference type="InterPro" id="IPR000477">
    <property type="entry name" value="RT_dom"/>
</dbReference>
<accession>A0A2S2PJL2</accession>
<protein>
    <submittedName>
        <fullName evidence="2">Retrovirus-related Pol polyprotein from type-2 retrotransposable element R2DM</fullName>
    </submittedName>
</protein>
<dbReference type="Gene3D" id="3.30.70.270">
    <property type="match status" value="1"/>
</dbReference>
<reference evidence="2" key="1">
    <citation type="submission" date="2018-04" db="EMBL/GenBank/DDBJ databases">
        <title>Transcriptome of Schizaphis graminum biotype I.</title>
        <authorList>
            <person name="Scully E.D."/>
            <person name="Geib S.M."/>
            <person name="Palmer N.A."/>
            <person name="Koch K."/>
            <person name="Bradshaw J."/>
            <person name="Heng-Moss T."/>
            <person name="Sarath G."/>
        </authorList>
    </citation>
    <scope>NUCLEOTIDE SEQUENCE</scope>
</reference>
<dbReference type="GO" id="GO:0071897">
    <property type="term" value="P:DNA biosynthetic process"/>
    <property type="evidence" value="ECO:0007669"/>
    <property type="project" value="UniProtKB-ARBA"/>
</dbReference>
<dbReference type="EMBL" id="GGMR01017020">
    <property type="protein sequence ID" value="MBY29639.1"/>
    <property type="molecule type" value="Transcribed_RNA"/>
</dbReference>
<name>A0A2S2PJL2_SCHGA</name>
<dbReference type="Pfam" id="PF00078">
    <property type="entry name" value="RVT_1"/>
    <property type="match status" value="1"/>
</dbReference>
<feature type="domain" description="Reverse transcriptase" evidence="1">
    <location>
        <begin position="1"/>
        <end position="142"/>
    </location>
</feature>
<dbReference type="InterPro" id="IPR043128">
    <property type="entry name" value="Rev_trsase/Diguanyl_cyclase"/>
</dbReference>
<evidence type="ECO:0000313" key="2">
    <source>
        <dbReference type="EMBL" id="MBY29639.1"/>
    </source>
</evidence>
<dbReference type="InterPro" id="IPR043502">
    <property type="entry name" value="DNA/RNA_pol_sf"/>
</dbReference>
<gene>
    <name evidence="2" type="primary">pol_85</name>
    <name evidence="2" type="ORF">g.2617</name>
</gene>
<organism evidence="2">
    <name type="scientific">Schizaphis graminum</name>
    <name type="common">Green bug aphid</name>
    <dbReference type="NCBI Taxonomy" id="13262"/>
    <lineage>
        <taxon>Eukaryota</taxon>
        <taxon>Metazoa</taxon>
        <taxon>Ecdysozoa</taxon>
        <taxon>Arthropoda</taxon>
        <taxon>Hexapoda</taxon>
        <taxon>Insecta</taxon>
        <taxon>Pterygota</taxon>
        <taxon>Neoptera</taxon>
        <taxon>Paraneoptera</taxon>
        <taxon>Hemiptera</taxon>
        <taxon>Sternorrhyncha</taxon>
        <taxon>Aphidomorpha</taxon>
        <taxon>Aphidoidea</taxon>
        <taxon>Aphididae</taxon>
        <taxon>Aphidini</taxon>
        <taxon>Schizaphis</taxon>
    </lineage>
</organism>
<dbReference type="PANTHER" id="PTHR47027">
    <property type="entry name" value="REVERSE TRANSCRIPTASE DOMAIN-CONTAINING PROTEIN"/>
    <property type="match status" value="1"/>
</dbReference>
<dbReference type="AlphaFoldDB" id="A0A2S2PJL2"/>
<dbReference type="PANTHER" id="PTHR47027:SF29">
    <property type="entry name" value="C2H2-TYPE DOMAIN-CONTAINING PROTEIN"/>
    <property type="match status" value="1"/>
</dbReference>
<proteinExistence type="predicted"/>
<evidence type="ECO:0000259" key="1">
    <source>
        <dbReference type="PROSITE" id="PS50878"/>
    </source>
</evidence>